<keyword evidence="3" id="KW-1185">Reference proteome</keyword>
<dbReference type="AlphaFoldDB" id="A0A504YQM1"/>
<feature type="compositionally biased region" description="Pro residues" evidence="1">
    <location>
        <begin position="38"/>
        <end position="48"/>
    </location>
</feature>
<comment type="caution">
    <text evidence="2">The sequence shown here is derived from an EMBL/GenBank/DDBJ whole genome shotgun (WGS) entry which is preliminary data.</text>
</comment>
<organism evidence="2 3">
    <name type="scientific">Fasciola gigantica</name>
    <name type="common">Giant liver fluke</name>
    <dbReference type="NCBI Taxonomy" id="46835"/>
    <lineage>
        <taxon>Eukaryota</taxon>
        <taxon>Metazoa</taxon>
        <taxon>Spiralia</taxon>
        <taxon>Lophotrochozoa</taxon>
        <taxon>Platyhelminthes</taxon>
        <taxon>Trematoda</taxon>
        <taxon>Digenea</taxon>
        <taxon>Plagiorchiida</taxon>
        <taxon>Echinostomata</taxon>
        <taxon>Echinostomatoidea</taxon>
        <taxon>Fasciolidae</taxon>
        <taxon>Fasciola</taxon>
    </lineage>
</organism>
<accession>A0A504YQM1</accession>
<dbReference type="Proteomes" id="UP000316759">
    <property type="component" value="Unassembled WGS sequence"/>
</dbReference>
<gene>
    <name evidence="2" type="ORF">FGIG_11239</name>
</gene>
<name>A0A504YQM1_FASGI</name>
<protein>
    <submittedName>
        <fullName evidence="2">Uncharacterized protein</fullName>
    </submittedName>
</protein>
<sequence length="168" mass="18492">MYLISCFPIHSPTNSTQTCVRCAQTQPVLRIPAAPSLPKSPIPTPAPSGPTEKNPLDDVKTQLFAWSCRWFTQPLLAKYGGPCDLTDYSAEVDRSDTARTANSGGSFPSQIPYSNPGPVWAHREEPLDDVKTQLFAWSCRWFTQPLLAKYGGPVDLTDYSAEVDRSGE</sequence>
<dbReference type="EMBL" id="SUNJ01005364">
    <property type="protein sequence ID" value="TPP63674.1"/>
    <property type="molecule type" value="Genomic_DNA"/>
</dbReference>
<proteinExistence type="predicted"/>
<evidence type="ECO:0000256" key="1">
    <source>
        <dbReference type="SAM" id="MobiDB-lite"/>
    </source>
</evidence>
<evidence type="ECO:0000313" key="2">
    <source>
        <dbReference type="EMBL" id="TPP63674.1"/>
    </source>
</evidence>
<evidence type="ECO:0000313" key="3">
    <source>
        <dbReference type="Proteomes" id="UP000316759"/>
    </source>
</evidence>
<reference evidence="2 3" key="1">
    <citation type="submission" date="2019-04" db="EMBL/GenBank/DDBJ databases">
        <title>Annotation for the trematode Fasciola gigantica.</title>
        <authorList>
            <person name="Choi Y.-J."/>
        </authorList>
    </citation>
    <scope>NUCLEOTIDE SEQUENCE [LARGE SCALE GENOMIC DNA]</scope>
    <source>
        <strain evidence="2">Uganda_cow_1</strain>
    </source>
</reference>
<feature type="region of interest" description="Disordered" evidence="1">
    <location>
        <begin position="33"/>
        <end position="55"/>
    </location>
</feature>